<reference evidence="1 2" key="1">
    <citation type="journal article" date="2019" name="Commun. Biol.">
        <title>The bagworm genome reveals a unique fibroin gene that provides high tensile strength.</title>
        <authorList>
            <person name="Kono N."/>
            <person name="Nakamura H."/>
            <person name="Ohtoshi R."/>
            <person name="Tomita M."/>
            <person name="Numata K."/>
            <person name="Arakawa K."/>
        </authorList>
    </citation>
    <scope>NUCLEOTIDE SEQUENCE [LARGE SCALE GENOMIC DNA]</scope>
</reference>
<evidence type="ECO:0000313" key="1">
    <source>
        <dbReference type="EMBL" id="GBP37113.1"/>
    </source>
</evidence>
<accession>A0A4C1VES7</accession>
<keyword evidence="2" id="KW-1185">Reference proteome</keyword>
<organism evidence="1 2">
    <name type="scientific">Eumeta variegata</name>
    <name type="common">Bagworm moth</name>
    <name type="synonym">Eumeta japonica</name>
    <dbReference type="NCBI Taxonomy" id="151549"/>
    <lineage>
        <taxon>Eukaryota</taxon>
        <taxon>Metazoa</taxon>
        <taxon>Ecdysozoa</taxon>
        <taxon>Arthropoda</taxon>
        <taxon>Hexapoda</taxon>
        <taxon>Insecta</taxon>
        <taxon>Pterygota</taxon>
        <taxon>Neoptera</taxon>
        <taxon>Endopterygota</taxon>
        <taxon>Lepidoptera</taxon>
        <taxon>Glossata</taxon>
        <taxon>Ditrysia</taxon>
        <taxon>Tineoidea</taxon>
        <taxon>Psychidae</taxon>
        <taxon>Oiketicinae</taxon>
        <taxon>Eumeta</taxon>
    </lineage>
</organism>
<comment type="caution">
    <text evidence="1">The sequence shown here is derived from an EMBL/GenBank/DDBJ whole genome shotgun (WGS) entry which is preliminary data.</text>
</comment>
<protein>
    <submittedName>
        <fullName evidence="1">Uncharacterized protein</fullName>
    </submittedName>
</protein>
<dbReference type="AlphaFoldDB" id="A0A4C1VES7"/>
<dbReference type="Proteomes" id="UP000299102">
    <property type="component" value="Unassembled WGS sequence"/>
</dbReference>
<evidence type="ECO:0000313" key="2">
    <source>
        <dbReference type="Proteomes" id="UP000299102"/>
    </source>
</evidence>
<gene>
    <name evidence="1" type="ORF">EVAR_19242_1</name>
</gene>
<name>A0A4C1VES7_EUMVA</name>
<sequence>MSPIRLDTRLMRWPDAPARVALTPARSRSGAPTRRLPTTHLFCFDQYEEKVKLNCLNWTDLIEISKVIVIPTELKAKNKALLFCRVRDESAPTTF</sequence>
<dbReference type="EMBL" id="BGZK01000328">
    <property type="protein sequence ID" value="GBP37113.1"/>
    <property type="molecule type" value="Genomic_DNA"/>
</dbReference>
<proteinExistence type="predicted"/>